<reference evidence="3" key="1">
    <citation type="journal article" date="2012" name="Science">
        <title>The Paleozoic origin of enzymatic lignin decomposition reconstructed from 31 fungal genomes.</title>
        <authorList>
            <person name="Floudas D."/>
            <person name="Binder M."/>
            <person name="Riley R."/>
            <person name="Barry K."/>
            <person name="Blanchette R.A."/>
            <person name="Henrissat B."/>
            <person name="Martinez A.T."/>
            <person name="Otillar R."/>
            <person name="Spatafora J.W."/>
            <person name="Yadav J.S."/>
            <person name="Aerts A."/>
            <person name="Benoit I."/>
            <person name="Boyd A."/>
            <person name="Carlson A."/>
            <person name="Copeland A."/>
            <person name="Coutinho P.M."/>
            <person name="de Vries R.P."/>
            <person name="Ferreira P."/>
            <person name="Findley K."/>
            <person name="Foster B."/>
            <person name="Gaskell J."/>
            <person name="Glotzer D."/>
            <person name="Gorecki P."/>
            <person name="Heitman J."/>
            <person name="Hesse C."/>
            <person name="Hori C."/>
            <person name="Igarashi K."/>
            <person name="Jurgens J.A."/>
            <person name="Kallen N."/>
            <person name="Kersten P."/>
            <person name="Kohler A."/>
            <person name="Kuees U."/>
            <person name="Kumar T.K.A."/>
            <person name="Kuo A."/>
            <person name="LaButti K."/>
            <person name="Larrondo L.F."/>
            <person name="Lindquist E."/>
            <person name="Ling A."/>
            <person name="Lombard V."/>
            <person name="Lucas S."/>
            <person name="Lundell T."/>
            <person name="Martin R."/>
            <person name="McLaughlin D.J."/>
            <person name="Morgenstern I."/>
            <person name="Morin E."/>
            <person name="Murat C."/>
            <person name="Nagy L.G."/>
            <person name="Nolan M."/>
            <person name="Ohm R.A."/>
            <person name="Patyshakuliyeva A."/>
            <person name="Rokas A."/>
            <person name="Ruiz-Duenas F.J."/>
            <person name="Sabat G."/>
            <person name="Salamov A."/>
            <person name="Samejima M."/>
            <person name="Schmutz J."/>
            <person name="Slot J.C."/>
            <person name="St John F."/>
            <person name="Stenlid J."/>
            <person name="Sun H."/>
            <person name="Sun S."/>
            <person name="Syed K."/>
            <person name="Tsang A."/>
            <person name="Wiebenga A."/>
            <person name="Young D."/>
            <person name="Pisabarro A."/>
            <person name="Eastwood D.C."/>
            <person name="Martin F."/>
            <person name="Cullen D."/>
            <person name="Grigoriev I.V."/>
            <person name="Hibbett D.S."/>
        </authorList>
    </citation>
    <scope>NUCLEOTIDE SEQUENCE [LARGE SCALE GENOMIC DNA]</scope>
    <source>
        <strain evidence="3">TFB10046</strain>
    </source>
</reference>
<sequence>MGILHRSASRPRRRATMGNLHQSASRPRRRATMGNLHQSASRPRRRAAHVPRTSPMLEPVIVHQSLNHCARSRPQSWAVLSPNCLPSPTLQF</sequence>
<dbReference type="AlphaFoldDB" id="J0CTQ7"/>
<dbReference type="EMBL" id="JH688107">
    <property type="protein sequence ID" value="EJD33716.1"/>
    <property type="molecule type" value="Genomic_DNA"/>
</dbReference>
<proteinExistence type="predicted"/>
<evidence type="ECO:0000313" key="2">
    <source>
        <dbReference type="EMBL" id="EJD33716.1"/>
    </source>
</evidence>
<feature type="region of interest" description="Disordered" evidence="1">
    <location>
        <begin position="1"/>
        <end position="53"/>
    </location>
</feature>
<dbReference type="KEGG" id="adl:AURDEDRAFT_155085"/>
<gene>
    <name evidence="2" type="ORF">AURDEDRAFT_155085</name>
</gene>
<accession>J0CTQ7</accession>
<evidence type="ECO:0000313" key="3">
    <source>
        <dbReference type="Proteomes" id="UP000006514"/>
    </source>
</evidence>
<protein>
    <submittedName>
        <fullName evidence="2">Uncharacterized protein</fullName>
    </submittedName>
</protein>
<evidence type="ECO:0000256" key="1">
    <source>
        <dbReference type="SAM" id="MobiDB-lite"/>
    </source>
</evidence>
<dbReference type="InParanoid" id="J0CTQ7"/>
<organism evidence="2 3">
    <name type="scientific">Auricularia subglabra (strain TFB-10046 / SS5)</name>
    <name type="common">White-rot fungus</name>
    <name type="synonym">Auricularia delicata (strain TFB10046)</name>
    <dbReference type="NCBI Taxonomy" id="717982"/>
    <lineage>
        <taxon>Eukaryota</taxon>
        <taxon>Fungi</taxon>
        <taxon>Dikarya</taxon>
        <taxon>Basidiomycota</taxon>
        <taxon>Agaricomycotina</taxon>
        <taxon>Agaricomycetes</taxon>
        <taxon>Auriculariales</taxon>
        <taxon>Auriculariaceae</taxon>
        <taxon>Auricularia</taxon>
    </lineage>
</organism>
<dbReference type="Proteomes" id="UP000006514">
    <property type="component" value="Unassembled WGS sequence"/>
</dbReference>
<name>J0CTQ7_AURST</name>
<keyword evidence="3" id="KW-1185">Reference proteome</keyword>